<dbReference type="RefSeq" id="WP_023509079.1">
    <property type="nucleotide sequence ID" value="NZ_AWTC01000003.1"/>
</dbReference>
<dbReference type="CDD" id="cd04301">
    <property type="entry name" value="NAT_SF"/>
    <property type="match status" value="1"/>
</dbReference>
<keyword evidence="3" id="KW-1185">Reference proteome</keyword>
<dbReference type="AlphaFoldDB" id="V6J0W9"/>
<dbReference type="GO" id="GO:0016747">
    <property type="term" value="F:acyltransferase activity, transferring groups other than amino-acyl groups"/>
    <property type="evidence" value="ECO:0007669"/>
    <property type="project" value="InterPro"/>
</dbReference>
<organism evidence="2 3">
    <name type="scientific">Sporolactobacillus laevolacticus DSM 442</name>
    <dbReference type="NCBI Taxonomy" id="1395513"/>
    <lineage>
        <taxon>Bacteria</taxon>
        <taxon>Bacillati</taxon>
        <taxon>Bacillota</taxon>
        <taxon>Bacilli</taxon>
        <taxon>Bacillales</taxon>
        <taxon>Sporolactobacillaceae</taxon>
        <taxon>Sporolactobacillus</taxon>
    </lineage>
</organism>
<evidence type="ECO:0000313" key="2">
    <source>
        <dbReference type="EMBL" id="EST12796.1"/>
    </source>
</evidence>
<dbReference type="eggNOG" id="COG1670">
    <property type="taxonomic scope" value="Bacteria"/>
</dbReference>
<accession>V6J0W9</accession>
<dbReference type="Pfam" id="PF00583">
    <property type="entry name" value="Acetyltransf_1"/>
    <property type="match status" value="1"/>
</dbReference>
<dbReference type="SUPFAM" id="SSF55729">
    <property type="entry name" value="Acyl-CoA N-acyltransferases (Nat)"/>
    <property type="match status" value="1"/>
</dbReference>
<feature type="domain" description="N-acetyltransferase" evidence="1">
    <location>
        <begin position="25"/>
        <end position="165"/>
    </location>
</feature>
<dbReference type="STRING" id="1395513.P343_03860"/>
<proteinExistence type="predicted"/>
<name>V6J0W9_9BACL</name>
<protein>
    <submittedName>
        <fullName evidence="2">GNAT family acetyltransferase</fullName>
    </submittedName>
</protein>
<evidence type="ECO:0000259" key="1">
    <source>
        <dbReference type="PROSITE" id="PS51186"/>
    </source>
</evidence>
<dbReference type="PROSITE" id="PS51186">
    <property type="entry name" value="GNAT"/>
    <property type="match status" value="1"/>
</dbReference>
<evidence type="ECO:0000313" key="3">
    <source>
        <dbReference type="Proteomes" id="UP000018296"/>
    </source>
</evidence>
<reference evidence="2 3" key="1">
    <citation type="journal article" date="2013" name="Genome Announc.">
        <title>Genome Sequence of Sporolactobacillus laevolacticus DSM442, an Efficient Polymer-Grade D-Lactate Producer from Agricultural Waste Cottonseed as a Nitrogen Source.</title>
        <authorList>
            <person name="Wang H."/>
            <person name="Wang L."/>
            <person name="Ju J."/>
            <person name="Yu B."/>
            <person name="Ma Y."/>
        </authorList>
    </citation>
    <scope>NUCLEOTIDE SEQUENCE [LARGE SCALE GENOMIC DNA]</scope>
    <source>
        <strain evidence="2 3">DSM 442</strain>
    </source>
</reference>
<sequence length="165" mass="19307">MDIFQEKQPDNLYISQKLRLGKFQEIVPQALSWYQDEQILRLISRQNIAPYDQTRLKRMYDYLNGRGELYYIEYMTGNRFIKIGDVTLMPHDLPIVIGNPKFRGKGIGRQVIHGLVARAFAQGMTEVYVEDIYNDNIGSQRAFEKCGFTRDKKTIFGHSYHLLAH</sequence>
<dbReference type="PATRIC" id="fig|1395513.3.peg.788"/>
<dbReference type="InterPro" id="IPR000182">
    <property type="entry name" value="GNAT_dom"/>
</dbReference>
<gene>
    <name evidence="2" type="ORF">P343_03860</name>
</gene>
<dbReference type="Proteomes" id="UP000018296">
    <property type="component" value="Unassembled WGS sequence"/>
</dbReference>
<dbReference type="InterPro" id="IPR016181">
    <property type="entry name" value="Acyl_CoA_acyltransferase"/>
</dbReference>
<keyword evidence="2" id="KW-0808">Transferase</keyword>
<dbReference type="Gene3D" id="3.40.630.30">
    <property type="match status" value="1"/>
</dbReference>
<comment type="caution">
    <text evidence="2">The sequence shown here is derived from an EMBL/GenBank/DDBJ whole genome shotgun (WGS) entry which is preliminary data.</text>
</comment>
<dbReference type="OrthoDB" id="95248at2"/>
<dbReference type="EMBL" id="AWTC01000003">
    <property type="protein sequence ID" value="EST12796.1"/>
    <property type="molecule type" value="Genomic_DNA"/>
</dbReference>